<accession>A0ACC2SA53</accession>
<gene>
    <name evidence="1" type="ORF">DSO57_1004247</name>
</gene>
<comment type="caution">
    <text evidence="1">The sequence shown here is derived from an EMBL/GenBank/DDBJ whole genome shotgun (WGS) entry which is preliminary data.</text>
</comment>
<name>A0ACC2SA53_9FUNG</name>
<keyword evidence="2" id="KW-1185">Reference proteome</keyword>
<evidence type="ECO:0000313" key="2">
    <source>
        <dbReference type="Proteomes" id="UP001165960"/>
    </source>
</evidence>
<dbReference type="EMBL" id="QTSX02005690">
    <property type="protein sequence ID" value="KAJ9059266.1"/>
    <property type="molecule type" value="Genomic_DNA"/>
</dbReference>
<reference evidence="1" key="1">
    <citation type="submission" date="2022-04" db="EMBL/GenBank/DDBJ databases">
        <title>Genome of the entomopathogenic fungus Entomophthora muscae.</title>
        <authorList>
            <person name="Elya C."/>
            <person name="Lovett B.R."/>
            <person name="Lee E."/>
            <person name="Macias A.M."/>
            <person name="Hajek A.E."/>
            <person name="De Bivort B.L."/>
            <person name="Kasson M.T."/>
            <person name="De Fine Licht H.H."/>
            <person name="Stajich J.E."/>
        </authorList>
    </citation>
    <scope>NUCLEOTIDE SEQUENCE</scope>
    <source>
        <strain evidence="1">Berkeley</strain>
    </source>
</reference>
<protein>
    <submittedName>
        <fullName evidence="1">Uncharacterized protein</fullName>
    </submittedName>
</protein>
<dbReference type="Proteomes" id="UP001165960">
    <property type="component" value="Unassembled WGS sequence"/>
</dbReference>
<proteinExistence type="predicted"/>
<organism evidence="1 2">
    <name type="scientific">Entomophthora muscae</name>
    <dbReference type="NCBI Taxonomy" id="34485"/>
    <lineage>
        <taxon>Eukaryota</taxon>
        <taxon>Fungi</taxon>
        <taxon>Fungi incertae sedis</taxon>
        <taxon>Zoopagomycota</taxon>
        <taxon>Entomophthoromycotina</taxon>
        <taxon>Entomophthoromycetes</taxon>
        <taxon>Entomophthorales</taxon>
        <taxon>Entomophthoraceae</taxon>
        <taxon>Entomophthora</taxon>
    </lineage>
</organism>
<sequence>MVQSQKLLCPDIMTTLPLINDEVLAYLLLGALLVLFLFLAVQLTWLYTASTANPQPTTNFLPHCTRKPTLYCYYPNHGLKEWSDLYKKANFPDVNQMLSRTQYNAQTKLERKAYIEPELEFSSMLTPKTMLSACYSGSLSKLLSSWSSDMTIRSSFEPFLLSEPQASSQVSDSKTEKTDVSCISVKQYHSTCTPKQQIYLDAMTTVKNSEMTPTERSPPSNLPSPLVTKPKSIYRLKSDAIKEAMKAAELRISQGLPLDNICSINHQFSGIESQGRMKQKSQLTPAKSVDPSIKSRPDNTSENKKTDCPY</sequence>
<evidence type="ECO:0000313" key="1">
    <source>
        <dbReference type="EMBL" id="KAJ9059266.1"/>
    </source>
</evidence>